<dbReference type="RefSeq" id="WP_205045694.1">
    <property type="nucleotide sequence ID" value="NZ_CAJVAX010000022.1"/>
</dbReference>
<name>A0A9W4H7V3_9ACTN</name>
<comment type="caution">
    <text evidence="1">The sequence shown here is derived from an EMBL/GenBank/DDBJ whole genome shotgun (WGS) entry which is preliminary data.</text>
</comment>
<dbReference type="EMBL" id="CAJVAX010000022">
    <property type="protein sequence ID" value="CAG7656798.1"/>
    <property type="molecule type" value="Genomic_DNA"/>
</dbReference>
<organism evidence="1 2">
    <name type="scientific">Actinacidiphila bryophytorum</name>
    <dbReference type="NCBI Taxonomy" id="1436133"/>
    <lineage>
        <taxon>Bacteria</taxon>
        <taxon>Bacillati</taxon>
        <taxon>Actinomycetota</taxon>
        <taxon>Actinomycetes</taxon>
        <taxon>Kitasatosporales</taxon>
        <taxon>Streptomycetaceae</taxon>
        <taxon>Actinacidiphila</taxon>
    </lineage>
</organism>
<gene>
    <name evidence="1" type="ORF">SBRY_80073</name>
</gene>
<keyword evidence="2" id="KW-1185">Reference proteome</keyword>
<reference evidence="1" key="1">
    <citation type="submission" date="2021-06" db="EMBL/GenBank/DDBJ databases">
        <authorList>
            <person name="Arsene-Ploetze F."/>
        </authorList>
    </citation>
    <scope>NUCLEOTIDE SEQUENCE</scope>
    <source>
        <strain evidence="1">SBRY1</strain>
    </source>
</reference>
<evidence type="ECO:0000313" key="2">
    <source>
        <dbReference type="Proteomes" id="UP001153328"/>
    </source>
</evidence>
<dbReference type="Proteomes" id="UP001153328">
    <property type="component" value="Unassembled WGS sequence"/>
</dbReference>
<proteinExistence type="predicted"/>
<protein>
    <recommendedName>
        <fullName evidence="3">VTT domain-containing protein</fullName>
    </recommendedName>
</protein>
<sequence length="168" mass="17364">MIAGYATTLLVGALSAVLPVTPVEPYVIAVVTTTGDAAWLVGTVAGAGQTAGELIVFLAVRGTLRSVWIRGRLTRAEGASRSATPAPPGRFRRWTTAATARLDRPRQAAAVLFTSAVTGLPPLLLTSAYAARTPMSAAVFSATCLTGRTIRFTLVASAPGLLHALHLV</sequence>
<accession>A0A9W4H7V3</accession>
<evidence type="ECO:0000313" key="1">
    <source>
        <dbReference type="EMBL" id="CAG7656798.1"/>
    </source>
</evidence>
<dbReference type="AlphaFoldDB" id="A0A9W4H7V3"/>
<evidence type="ECO:0008006" key="3">
    <source>
        <dbReference type="Google" id="ProtNLM"/>
    </source>
</evidence>